<dbReference type="Proteomes" id="UP000011618">
    <property type="component" value="Unassembled WGS sequence"/>
</dbReference>
<accession>L9YLP3</accession>
<dbReference type="AlphaFoldDB" id="L9YLP3"/>
<evidence type="ECO:0000313" key="2">
    <source>
        <dbReference type="Proteomes" id="UP000011618"/>
    </source>
</evidence>
<sequence>MGEDCDVETIRSVLEDAVARSILVHAHGV</sequence>
<comment type="caution">
    <text evidence="1">The sequence shown here is derived from an EMBL/GenBank/DDBJ whole genome shotgun (WGS) entry which is preliminary data.</text>
</comment>
<protein>
    <submittedName>
        <fullName evidence="1">Hth domain-containing protein</fullName>
    </submittedName>
</protein>
<gene>
    <name evidence="1" type="ORF">C487_15509</name>
</gene>
<evidence type="ECO:0000313" key="1">
    <source>
        <dbReference type="EMBL" id="ELY74576.1"/>
    </source>
</evidence>
<name>L9YLP3_9EURY</name>
<reference evidence="1 2" key="1">
    <citation type="journal article" date="2014" name="PLoS Genet.">
        <title>Phylogenetically driven sequencing of extremely halophilic archaea reveals strategies for static and dynamic osmo-response.</title>
        <authorList>
            <person name="Becker E.A."/>
            <person name="Seitzer P.M."/>
            <person name="Tritt A."/>
            <person name="Larsen D."/>
            <person name="Krusor M."/>
            <person name="Yao A.I."/>
            <person name="Wu D."/>
            <person name="Madern D."/>
            <person name="Eisen J.A."/>
            <person name="Darling A.E."/>
            <person name="Facciotti M.T."/>
        </authorList>
    </citation>
    <scope>NUCLEOTIDE SEQUENCE [LARGE SCALE GENOMIC DNA]</scope>
    <source>
        <strain evidence="1 2">DSM 3751</strain>
    </source>
</reference>
<proteinExistence type="predicted"/>
<dbReference type="EMBL" id="AOII01000088">
    <property type="protein sequence ID" value="ELY74576.1"/>
    <property type="molecule type" value="Genomic_DNA"/>
</dbReference>
<organism evidence="1 2">
    <name type="scientific">Natrinema pallidum DSM 3751</name>
    <dbReference type="NCBI Taxonomy" id="1227495"/>
    <lineage>
        <taxon>Archaea</taxon>
        <taxon>Methanobacteriati</taxon>
        <taxon>Methanobacteriota</taxon>
        <taxon>Stenosarchaea group</taxon>
        <taxon>Halobacteria</taxon>
        <taxon>Halobacteriales</taxon>
        <taxon>Natrialbaceae</taxon>
        <taxon>Natrinema</taxon>
    </lineage>
</organism>